<dbReference type="EMBL" id="HG994362">
    <property type="protein sequence ID" value="CAF2210500.1"/>
    <property type="molecule type" value="Genomic_DNA"/>
</dbReference>
<accession>A0A816ZG14</accession>
<feature type="compositionally biased region" description="Polar residues" evidence="1">
    <location>
        <begin position="62"/>
        <end position="72"/>
    </location>
</feature>
<gene>
    <name evidence="2" type="ORF">DARMORV10_A08P00080.1</name>
</gene>
<feature type="region of interest" description="Disordered" evidence="1">
    <location>
        <begin position="44"/>
        <end position="78"/>
    </location>
</feature>
<protein>
    <submittedName>
        <fullName evidence="2">(rape) hypothetical protein</fullName>
    </submittedName>
</protein>
<evidence type="ECO:0000256" key="1">
    <source>
        <dbReference type="SAM" id="MobiDB-lite"/>
    </source>
</evidence>
<dbReference type="AlphaFoldDB" id="A0A816ZG14"/>
<proteinExistence type="predicted"/>
<name>A0A816ZG14_BRANA</name>
<dbReference type="Proteomes" id="UP001295469">
    <property type="component" value="Chromosome A08"/>
</dbReference>
<evidence type="ECO:0000313" key="2">
    <source>
        <dbReference type="EMBL" id="CAF2210500.1"/>
    </source>
</evidence>
<reference evidence="2" key="1">
    <citation type="submission" date="2021-01" db="EMBL/GenBank/DDBJ databases">
        <authorList>
            <consortium name="Genoscope - CEA"/>
            <person name="William W."/>
        </authorList>
    </citation>
    <scope>NUCLEOTIDE SEQUENCE</scope>
</reference>
<sequence length="123" mass="13100">MDLKPPYEIEAPTANVTKVTPPINVSSCSSPAFTSAIEASIQPAEASSVNPAPCDDEFSETPPATTIQSTAGNLPPVDSSITHESIAVVEESLPLTINTIMEERATKERTKLDNTINTKLIMM</sequence>
<organism evidence="2">
    <name type="scientific">Brassica napus</name>
    <name type="common">Rape</name>
    <dbReference type="NCBI Taxonomy" id="3708"/>
    <lineage>
        <taxon>Eukaryota</taxon>
        <taxon>Viridiplantae</taxon>
        <taxon>Streptophyta</taxon>
        <taxon>Embryophyta</taxon>
        <taxon>Tracheophyta</taxon>
        <taxon>Spermatophyta</taxon>
        <taxon>Magnoliopsida</taxon>
        <taxon>eudicotyledons</taxon>
        <taxon>Gunneridae</taxon>
        <taxon>Pentapetalae</taxon>
        <taxon>rosids</taxon>
        <taxon>malvids</taxon>
        <taxon>Brassicales</taxon>
        <taxon>Brassicaceae</taxon>
        <taxon>Brassiceae</taxon>
        <taxon>Brassica</taxon>
    </lineage>
</organism>